<dbReference type="EnsemblFungi" id="MAPG_06416T0">
    <property type="protein sequence ID" value="MAPG_06416T0"/>
    <property type="gene ID" value="MAPG_06416"/>
</dbReference>
<sequence length="185" mass="20822">MLMVCWLPHPWKKQISLPCCSLKFEVLFLFLLFCRLIGITRQLYPQVPGATHCPELVASVSCFSRQPDPTPAFRISSWPEIILGTKRPICNVLLPRSLSPSPSVLYMVEMDLTDIAAVDLFRRQRRPWKLAGNLGVPRCGQVDVQPRLSTNVLAPPDFQLFSAALVIARGSARFGAVISAHRRRR</sequence>
<dbReference type="Proteomes" id="UP000011715">
    <property type="component" value="Unassembled WGS sequence"/>
</dbReference>
<dbReference type="EMBL" id="GL876970">
    <property type="protein sequence ID" value="KLU87416.1"/>
    <property type="molecule type" value="Genomic_DNA"/>
</dbReference>
<gene>
    <name evidence="2" type="ORF">MAPG_06416</name>
</gene>
<keyword evidence="4" id="KW-1185">Reference proteome</keyword>
<reference evidence="3" key="5">
    <citation type="submission" date="2015-06" db="UniProtKB">
        <authorList>
            <consortium name="EnsemblFungi"/>
        </authorList>
    </citation>
    <scope>IDENTIFICATION</scope>
    <source>
        <strain evidence="3">ATCC 64411</strain>
    </source>
</reference>
<dbReference type="AlphaFoldDB" id="A0A0C4E1Z0"/>
<reference evidence="2" key="2">
    <citation type="submission" date="2010-05" db="EMBL/GenBank/DDBJ databases">
        <title>The Genome Sequence of Magnaporthe poae strain ATCC 64411.</title>
        <authorList>
            <consortium name="The Broad Institute Genome Sequencing Platform"/>
            <consortium name="Broad Institute Genome Sequencing Center for Infectious Disease"/>
            <person name="Ma L.-J."/>
            <person name="Dead R."/>
            <person name="Young S."/>
            <person name="Zeng Q."/>
            <person name="Koehrsen M."/>
            <person name="Alvarado L."/>
            <person name="Berlin A."/>
            <person name="Chapman S.B."/>
            <person name="Chen Z."/>
            <person name="Freedman E."/>
            <person name="Gellesch M."/>
            <person name="Goldberg J."/>
            <person name="Griggs A."/>
            <person name="Gujja S."/>
            <person name="Heilman E.R."/>
            <person name="Heiman D."/>
            <person name="Hepburn T."/>
            <person name="Howarth C."/>
            <person name="Jen D."/>
            <person name="Larson L."/>
            <person name="Mehta T."/>
            <person name="Neiman D."/>
            <person name="Pearson M."/>
            <person name="Roberts A."/>
            <person name="Saif S."/>
            <person name="Shea T."/>
            <person name="Shenoy N."/>
            <person name="Sisk P."/>
            <person name="Stolte C."/>
            <person name="Sykes S."/>
            <person name="Walk T."/>
            <person name="White J."/>
            <person name="Yandava C."/>
            <person name="Haas B."/>
            <person name="Nusbaum C."/>
            <person name="Birren B."/>
        </authorList>
    </citation>
    <scope>NUCLEOTIDE SEQUENCE</scope>
    <source>
        <strain evidence="2">ATCC 64411</strain>
    </source>
</reference>
<keyword evidence="1" id="KW-1133">Transmembrane helix</keyword>
<evidence type="ECO:0000256" key="1">
    <source>
        <dbReference type="SAM" id="Phobius"/>
    </source>
</evidence>
<keyword evidence="1" id="KW-0472">Membrane</keyword>
<protein>
    <submittedName>
        <fullName evidence="2 3">Uncharacterized protein</fullName>
    </submittedName>
</protein>
<dbReference type="VEuPathDB" id="FungiDB:MAPG_06416"/>
<evidence type="ECO:0000313" key="4">
    <source>
        <dbReference type="Proteomes" id="UP000011715"/>
    </source>
</evidence>
<dbReference type="EMBL" id="ADBL01001557">
    <property type="status" value="NOT_ANNOTATED_CDS"/>
    <property type="molecule type" value="Genomic_DNA"/>
</dbReference>
<keyword evidence="1" id="KW-0812">Transmembrane</keyword>
<feature type="transmembrane region" description="Helical" evidence="1">
    <location>
        <begin position="15"/>
        <end position="34"/>
    </location>
</feature>
<proteinExistence type="predicted"/>
<evidence type="ECO:0000313" key="2">
    <source>
        <dbReference type="EMBL" id="KLU87416.1"/>
    </source>
</evidence>
<evidence type="ECO:0000313" key="3">
    <source>
        <dbReference type="EnsemblFungi" id="MAPG_06416T0"/>
    </source>
</evidence>
<reference evidence="3" key="4">
    <citation type="journal article" date="2015" name="G3 (Bethesda)">
        <title>Genome sequences of three phytopathogenic species of the Magnaporthaceae family of fungi.</title>
        <authorList>
            <person name="Okagaki L.H."/>
            <person name="Nunes C.C."/>
            <person name="Sailsbery J."/>
            <person name="Clay B."/>
            <person name="Brown D."/>
            <person name="John T."/>
            <person name="Oh Y."/>
            <person name="Young N."/>
            <person name="Fitzgerald M."/>
            <person name="Haas B.J."/>
            <person name="Zeng Q."/>
            <person name="Young S."/>
            <person name="Adiconis X."/>
            <person name="Fan L."/>
            <person name="Levin J.Z."/>
            <person name="Mitchell T.K."/>
            <person name="Okubara P.A."/>
            <person name="Farman M.L."/>
            <person name="Kohn L.M."/>
            <person name="Birren B."/>
            <person name="Ma L.-J."/>
            <person name="Dean R.A."/>
        </authorList>
    </citation>
    <scope>NUCLEOTIDE SEQUENCE</scope>
    <source>
        <strain evidence="3">ATCC 64411 / 73-15</strain>
    </source>
</reference>
<reference evidence="4" key="1">
    <citation type="submission" date="2010-05" db="EMBL/GenBank/DDBJ databases">
        <title>The genome sequence of Magnaporthe poae strain ATCC 64411.</title>
        <authorList>
            <person name="Ma L.-J."/>
            <person name="Dead R."/>
            <person name="Young S."/>
            <person name="Zeng Q."/>
            <person name="Koehrsen M."/>
            <person name="Alvarado L."/>
            <person name="Berlin A."/>
            <person name="Chapman S.B."/>
            <person name="Chen Z."/>
            <person name="Freedman E."/>
            <person name="Gellesch M."/>
            <person name="Goldberg J."/>
            <person name="Griggs A."/>
            <person name="Gujja S."/>
            <person name="Heilman E.R."/>
            <person name="Heiman D."/>
            <person name="Hepburn T."/>
            <person name="Howarth C."/>
            <person name="Jen D."/>
            <person name="Larson L."/>
            <person name="Mehta T."/>
            <person name="Neiman D."/>
            <person name="Pearson M."/>
            <person name="Roberts A."/>
            <person name="Saif S."/>
            <person name="Shea T."/>
            <person name="Shenoy N."/>
            <person name="Sisk P."/>
            <person name="Stolte C."/>
            <person name="Sykes S."/>
            <person name="Walk T."/>
            <person name="White J."/>
            <person name="Yandava C."/>
            <person name="Haas B."/>
            <person name="Nusbaum C."/>
            <person name="Birren B."/>
        </authorList>
    </citation>
    <scope>NUCLEOTIDE SEQUENCE [LARGE SCALE GENOMIC DNA]</scope>
    <source>
        <strain evidence="4">ATCC 64411 / 73-15</strain>
    </source>
</reference>
<reference evidence="2" key="3">
    <citation type="submission" date="2011-03" db="EMBL/GenBank/DDBJ databases">
        <title>Annotation of Magnaporthe poae ATCC 64411.</title>
        <authorList>
            <person name="Ma L.-J."/>
            <person name="Dead R."/>
            <person name="Young S.K."/>
            <person name="Zeng Q."/>
            <person name="Gargeya S."/>
            <person name="Fitzgerald M."/>
            <person name="Haas B."/>
            <person name="Abouelleil A."/>
            <person name="Alvarado L."/>
            <person name="Arachchi H.M."/>
            <person name="Berlin A."/>
            <person name="Brown A."/>
            <person name="Chapman S.B."/>
            <person name="Chen Z."/>
            <person name="Dunbar C."/>
            <person name="Freedman E."/>
            <person name="Gearin G."/>
            <person name="Gellesch M."/>
            <person name="Goldberg J."/>
            <person name="Griggs A."/>
            <person name="Gujja S."/>
            <person name="Heiman D."/>
            <person name="Howarth C."/>
            <person name="Larson L."/>
            <person name="Lui A."/>
            <person name="MacDonald P.J.P."/>
            <person name="Mehta T."/>
            <person name="Montmayeur A."/>
            <person name="Murphy C."/>
            <person name="Neiman D."/>
            <person name="Pearson M."/>
            <person name="Priest M."/>
            <person name="Roberts A."/>
            <person name="Saif S."/>
            <person name="Shea T."/>
            <person name="Shenoy N."/>
            <person name="Sisk P."/>
            <person name="Stolte C."/>
            <person name="Sykes S."/>
            <person name="Yandava C."/>
            <person name="Wortman J."/>
            <person name="Nusbaum C."/>
            <person name="Birren B."/>
        </authorList>
    </citation>
    <scope>NUCLEOTIDE SEQUENCE</scope>
    <source>
        <strain evidence="2">ATCC 64411</strain>
    </source>
</reference>
<name>A0A0C4E1Z0_MAGP6</name>
<accession>A0A0C4E1Z0</accession>
<organism evidence="3 4">
    <name type="scientific">Magnaporthiopsis poae (strain ATCC 64411 / 73-15)</name>
    <name type="common">Kentucky bluegrass fungus</name>
    <name type="synonym">Magnaporthe poae</name>
    <dbReference type="NCBI Taxonomy" id="644358"/>
    <lineage>
        <taxon>Eukaryota</taxon>
        <taxon>Fungi</taxon>
        <taxon>Dikarya</taxon>
        <taxon>Ascomycota</taxon>
        <taxon>Pezizomycotina</taxon>
        <taxon>Sordariomycetes</taxon>
        <taxon>Sordariomycetidae</taxon>
        <taxon>Magnaporthales</taxon>
        <taxon>Magnaporthaceae</taxon>
        <taxon>Magnaporthiopsis</taxon>
    </lineage>
</organism>